<dbReference type="InterPro" id="IPR015943">
    <property type="entry name" value="WD40/YVTN_repeat-like_dom_sf"/>
</dbReference>
<evidence type="ECO:0000313" key="5">
    <source>
        <dbReference type="Proteomes" id="UP000663699"/>
    </source>
</evidence>
<dbReference type="SMART" id="SM00320">
    <property type="entry name" value="WD40"/>
    <property type="match status" value="4"/>
</dbReference>
<dbReference type="PANTHER" id="PTHR22889">
    <property type="entry name" value="WD REPEAT-CONTAINING PROTEIN 89"/>
    <property type="match status" value="1"/>
</dbReference>
<dbReference type="AlphaFoldDB" id="A0A899FWT1"/>
<dbReference type="InterPro" id="IPR020472">
    <property type="entry name" value="WD40_PAC1"/>
</dbReference>
<dbReference type="PRINTS" id="PR00320">
    <property type="entry name" value="GPROTEINBRPT"/>
</dbReference>
<evidence type="ECO:0000256" key="2">
    <source>
        <dbReference type="ARBA" id="ARBA00022737"/>
    </source>
</evidence>
<dbReference type="EMBL" id="CP054536">
    <property type="protein sequence ID" value="QSL65093.1"/>
    <property type="molecule type" value="Genomic_DNA"/>
</dbReference>
<protein>
    <recommendedName>
        <fullName evidence="6">Anaphase-promoting complex subunit 4 WD40 domain-containing protein</fullName>
    </recommendedName>
</protein>
<gene>
    <name evidence="4" type="ORF">MERGE_002398</name>
</gene>
<dbReference type="Proteomes" id="UP000663699">
    <property type="component" value="Chromosome 5"/>
</dbReference>
<dbReference type="SUPFAM" id="SSF50978">
    <property type="entry name" value="WD40 repeat-like"/>
    <property type="match status" value="1"/>
</dbReference>
<dbReference type="InterPro" id="IPR001680">
    <property type="entry name" value="WD40_rpt"/>
</dbReference>
<evidence type="ECO:0000256" key="3">
    <source>
        <dbReference type="PROSITE-ProRule" id="PRU00221"/>
    </source>
</evidence>
<feature type="repeat" description="WD" evidence="3">
    <location>
        <begin position="26"/>
        <end position="51"/>
    </location>
</feature>
<dbReference type="Pfam" id="PF00400">
    <property type="entry name" value="WD40"/>
    <property type="match status" value="3"/>
</dbReference>
<dbReference type="InterPro" id="IPR036322">
    <property type="entry name" value="WD40_repeat_dom_sf"/>
</dbReference>
<evidence type="ECO:0008006" key="6">
    <source>
        <dbReference type="Google" id="ProtNLM"/>
    </source>
</evidence>
<evidence type="ECO:0000313" key="4">
    <source>
        <dbReference type="EMBL" id="QSL65093.1"/>
    </source>
</evidence>
<dbReference type="Gene3D" id="2.130.10.10">
    <property type="entry name" value="YVTN repeat-like/Quinoprotein amine dehydrogenase"/>
    <property type="match status" value="2"/>
</dbReference>
<name>A0A899FWT1_9ASCO</name>
<proteinExistence type="predicted"/>
<organism evidence="4 5">
    <name type="scientific">Pneumocystis wakefieldiae</name>
    <dbReference type="NCBI Taxonomy" id="38082"/>
    <lineage>
        <taxon>Eukaryota</taxon>
        <taxon>Fungi</taxon>
        <taxon>Dikarya</taxon>
        <taxon>Ascomycota</taxon>
        <taxon>Taphrinomycotina</taxon>
        <taxon>Pneumocystomycetes</taxon>
        <taxon>Pneumocystaceae</taxon>
        <taxon>Pneumocystis</taxon>
    </lineage>
</organism>
<keyword evidence="2" id="KW-0677">Repeat</keyword>
<accession>A0A899FWT1</accession>
<dbReference type="PANTHER" id="PTHR22889:SF0">
    <property type="entry name" value="WD REPEAT-CONTAINING PROTEIN 89"/>
    <property type="match status" value="1"/>
</dbReference>
<dbReference type="InterPro" id="IPR039328">
    <property type="entry name" value="WDR89"/>
</dbReference>
<keyword evidence="1 3" id="KW-0853">WD repeat</keyword>
<dbReference type="OrthoDB" id="25131at2759"/>
<sequence>MWEFRPVYIAKYPEDSIYVYHLGIAGDILVSAASDNTLRLWDRETLKTYQVIDQVHDHILDMKISGNHSILTCGKEGTVKIWDTRTLALSGQFKAAKKMPLLCISENTEKTMIAAGSALLGSDACLFLWDQRKQSLLFSYKESHNDDITDVRFDSIQSHRLCSGGSDGLINIFDTRFSNEEDAIMTVFNNQSSIHRADFLGPNKVLGLSHMETLSLYNIDDISKDNIDDMIDSTYISLGDLRSKLNCNYVIDIILNITKNTAYICCGSHNGKIGLYEFHQDTTVNKDEPILLQGHDNSITRSLVFDQQMQIIYTGSENGEIGANRYETLEERPSTKKIKLCA</sequence>
<reference evidence="4" key="1">
    <citation type="submission" date="2020-06" db="EMBL/GenBank/DDBJ databases">
        <title>Genomes of multiple members of Pneumocystis genus reveal paths to human pathogen Pneumocystis jirovecii.</title>
        <authorList>
            <person name="Cisse O.H."/>
            <person name="Ma L."/>
            <person name="Dekker J."/>
            <person name="Khil P."/>
            <person name="Jo J."/>
            <person name="Brenchley J."/>
            <person name="Blair R."/>
            <person name="Pahar B."/>
            <person name="Chabe M."/>
            <person name="Van Rompay K.A."/>
            <person name="Keesler R."/>
            <person name="Sukura A."/>
            <person name="Hirsch V."/>
            <person name="Kutty G."/>
            <person name="Liu Y."/>
            <person name="Peng L."/>
            <person name="Chen J."/>
            <person name="Song J."/>
            <person name="Weissenbacher-Lang C."/>
            <person name="Xu J."/>
            <person name="Upham N.S."/>
            <person name="Stajich J.E."/>
            <person name="Cuomo C.A."/>
            <person name="Cushion M.T."/>
            <person name="Kovacs J.A."/>
        </authorList>
    </citation>
    <scope>NUCLEOTIDE SEQUENCE</scope>
    <source>
        <strain evidence="4">2A</strain>
    </source>
</reference>
<dbReference type="PROSITE" id="PS50082">
    <property type="entry name" value="WD_REPEATS_2"/>
    <property type="match status" value="1"/>
</dbReference>
<keyword evidence="5" id="KW-1185">Reference proteome</keyword>
<evidence type="ECO:0000256" key="1">
    <source>
        <dbReference type="ARBA" id="ARBA00022574"/>
    </source>
</evidence>